<gene>
    <name evidence="2" type="ORF">EYZ11_009591</name>
</gene>
<accession>A0A4S3JCX0</accession>
<protein>
    <submittedName>
        <fullName evidence="2">Uncharacterized protein</fullName>
    </submittedName>
</protein>
<reference evidence="2 3" key="1">
    <citation type="submission" date="2019-03" db="EMBL/GenBank/DDBJ databases">
        <title>The genome sequence of a newly discovered highly antifungal drug resistant Aspergillus species, Aspergillus tanneri NIH 1004.</title>
        <authorList>
            <person name="Mounaud S."/>
            <person name="Singh I."/>
            <person name="Joardar V."/>
            <person name="Pakala S."/>
            <person name="Pakala S."/>
            <person name="Venepally P."/>
            <person name="Hoover J."/>
            <person name="Nierman W."/>
            <person name="Chung J."/>
            <person name="Losada L."/>
        </authorList>
    </citation>
    <scope>NUCLEOTIDE SEQUENCE [LARGE SCALE GENOMIC DNA]</scope>
    <source>
        <strain evidence="2 3">NIH1004</strain>
    </source>
</reference>
<comment type="caution">
    <text evidence="2">The sequence shown here is derived from an EMBL/GenBank/DDBJ whole genome shotgun (WGS) entry which is preliminary data.</text>
</comment>
<proteinExistence type="predicted"/>
<evidence type="ECO:0000313" key="2">
    <source>
        <dbReference type="EMBL" id="THC90941.1"/>
    </source>
</evidence>
<feature type="compositionally biased region" description="Polar residues" evidence="1">
    <location>
        <begin position="1"/>
        <end position="12"/>
    </location>
</feature>
<dbReference type="EMBL" id="SOSA01000463">
    <property type="protein sequence ID" value="THC90941.1"/>
    <property type="molecule type" value="Genomic_DNA"/>
</dbReference>
<evidence type="ECO:0000256" key="1">
    <source>
        <dbReference type="SAM" id="MobiDB-lite"/>
    </source>
</evidence>
<name>A0A4S3JCX0_9EURO</name>
<feature type="region of interest" description="Disordered" evidence="1">
    <location>
        <begin position="1"/>
        <end position="27"/>
    </location>
</feature>
<dbReference type="AlphaFoldDB" id="A0A4S3JCX0"/>
<dbReference type="Proteomes" id="UP000308092">
    <property type="component" value="Unassembled WGS sequence"/>
</dbReference>
<sequence length="27" mass="2908">MKISTPTSTPSSVARFGITEPQDLGTW</sequence>
<dbReference type="VEuPathDB" id="FungiDB:EYZ11_009591"/>
<evidence type="ECO:0000313" key="3">
    <source>
        <dbReference type="Proteomes" id="UP000308092"/>
    </source>
</evidence>
<organism evidence="2 3">
    <name type="scientific">Aspergillus tanneri</name>
    <dbReference type="NCBI Taxonomy" id="1220188"/>
    <lineage>
        <taxon>Eukaryota</taxon>
        <taxon>Fungi</taxon>
        <taxon>Dikarya</taxon>
        <taxon>Ascomycota</taxon>
        <taxon>Pezizomycotina</taxon>
        <taxon>Eurotiomycetes</taxon>
        <taxon>Eurotiomycetidae</taxon>
        <taxon>Eurotiales</taxon>
        <taxon>Aspergillaceae</taxon>
        <taxon>Aspergillus</taxon>
        <taxon>Aspergillus subgen. Circumdati</taxon>
    </lineage>
</organism>
<keyword evidence="3" id="KW-1185">Reference proteome</keyword>